<keyword evidence="3" id="KW-1185">Reference proteome</keyword>
<dbReference type="PANTHER" id="PTHR35446">
    <property type="entry name" value="SI:CH211-175M2.5"/>
    <property type="match status" value="1"/>
</dbReference>
<dbReference type="InterPro" id="IPR029032">
    <property type="entry name" value="AhpD-like"/>
</dbReference>
<proteinExistence type="predicted"/>
<dbReference type="AlphaFoldDB" id="A0A317FC57"/>
<name>A0A317FC57_9PROT</name>
<dbReference type="RefSeq" id="WP_109872771.1">
    <property type="nucleotide sequence ID" value="NZ_QGNA01000005.1"/>
</dbReference>
<accession>A0A317FC57</accession>
<dbReference type="PANTHER" id="PTHR35446:SF2">
    <property type="entry name" value="CARBOXYMUCONOLACTONE DECARBOXYLASE-LIKE DOMAIN-CONTAINING PROTEIN"/>
    <property type="match status" value="1"/>
</dbReference>
<gene>
    <name evidence="2" type="ORF">DFH01_22700</name>
</gene>
<keyword evidence="2" id="KW-0575">Peroxidase</keyword>
<keyword evidence="2" id="KW-0560">Oxidoreductase</keyword>
<dbReference type="Gene3D" id="1.20.1290.10">
    <property type="entry name" value="AhpD-like"/>
    <property type="match status" value="1"/>
</dbReference>
<dbReference type="GO" id="GO:0051920">
    <property type="term" value="F:peroxiredoxin activity"/>
    <property type="evidence" value="ECO:0007669"/>
    <property type="project" value="InterPro"/>
</dbReference>
<dbReference type="Proteomes" id="UP000245765">
    <property type="component" value="Unassembled WGS sequence"/>
</dbReference>
<dbReference type="InterPro" id="IPR003779">
    <property type="entry name" value="CMD-like"/>
</dbReference>
<sequence length="190" mass="20569">MSRFTLKAVGWRPRLEPVKAETATPAQLAALDACPPAQRRSAYFLTLAHDPGSLGERGALFNIVMYAEGGLPRADRELATAVVSMVNGCVFCTSVHAKRFVELTGDEPAMQRILDEGWAEEPDPRRQAVAAFTEALTRTPGAVTAEDIAKLRAAGLDELEILDLVHAVAMFANANRLMLTLGDPLLPKQM</sequence>
<dbReference type="EMBL" id="QGNA01000005">
    <property type="protein sequence ID" value="PWS35126.1"/>
    <property type="molecule type" value="Genomic_DNA"/>
</dbReference>
<feature type="domain" description="Carboxymuconolactone decarboxylase-like" evidence="1">
    <location>
        <begin position="62"/>
        <end position="102"/>
    </location>
</feature>
<dbReference type="SUPFAM" id="SSF69118">
    <property type="entry name" value="AhpD-like"/>
    <property type="match status" value="1"/>
</dbReference>
<evidence type="ECO:0000313" key="3">
    <source>
        <dbReference type="Proteomes" id="UP000245765"/>
    </source>
</evidence>
<dbReference type="Pfam" id="PF02627">
    <property type="entry name" value="CMD"/>
    <property type="match status" value="1"/>
</dbReference>
<reference evidence="3" key="1">
    <citation type="submission" date="2018-05" db="EMBL/GenBank/DDBJ databases">
        <authorList>
            <person name="Du Z."/>
            <person name="Wang X."/>
        </authorList>
    </citation>
    <scope>NUCLEOTIDE SEQUENCE [LARGE SCALE GENOMIC DNA]</scope>
    <source>
        <strain evidence="3">CQN31</strain>
    </source>
</reference>
<evidence type="ECO:0000259" key="1">
    <source>
        <dbReference type="Pfam" id="PF02627"/>
    </source>
</evidence>
<protein>
    <submittedName>
        <fullName evidence="2">Alkylhydroperoxidase</fullName>
    </submittedName>
</protein>
<comment type="caution">
    <text evidence="2">The sequence shown here is derived from an EMBL/GenBank/DDBJ whole genome shotgun (WGS) entry which is preliminary data.</text>
</comment>
<dbReference type="NCBIfam" id="TIGR01926">
    <property type="entry name" value="peroxid_rel"/>
    <property type="match status" value="1"/>
</dbReference>
<dbReference type="InterPro" id="IPR004675">
    <property type="entry name" value="AhpD_core"/>
</dbReference>
<dbReference type="InterPro" id="IPR010195">
    <property type="entry name" value="Uncharacterised_peroxidase-rel"/>
</dbReference>
<evidence type="ECO:0000313" key="2">
    <source>
        <dbReference type="EMBL" id="PWS35126.1"/>
    </source>
</evidence>
<dbReference type="NCBIfam" id="TIGR00778">
    <property type="entry name" value="ahpD_dom"/>
    <property type="match status" value="1"/>
</dbReference>
<organism evidence="2 3">
    <name type="scientific">Falsiroseomonas bella</name>
    <dbReference type="NCBI Taxonomy" id="2184016"/>
    <lineage>
        <taxon>Bacteria</taxon>
        <taxon>Pseudomonadati</taxon>
        <taxon>Pseudomonadota</taxon>
        <taxon>Alphaproteobacteria</taxon>
        <taxon>Acetobacterales</taxon>
        <taxon>Roseomonadaceae</taxon>
        <taxon>Falsiroseomonas</taxon>
    </lineage>
</organism>
<dbReference type="OrthoDB" id="3667834at2"/>